<dbReference type="GO" id="GO:0005654">
    <property type="term" value="C:nucleoplasm"/>
    <property type="evidence" value="ECO:0007669"/>
    <property type="project" value="TreeGrafter"/>
</dbReference>
<keyword evidence="5" id="KW-0472">Membrane</keyword>
<dbReference type="Proteomes" id="UP000008068">
    <property type="component" value="Unassembled WGS sequence"/>
</dbReference>
<dbReference type="STRING" id="135651.G0NMI8"/>
<keyword evidence="5" id="KW-0812">Transmembrane</keyword>
<dbReference type="SUPFAM" id="SSF57850">
    <property type="entry name" value="RING/U-box"/>
    <property type="match status" value="1"/>
</dbReference>
<evidence type="ECO:0000256" key="2">
    <source>
        <dbReference type="ARBA" id="ARBA00022771"/>
    </source>
</evidence>
<dbReference type="InterPro" id="IPR027370">
    <property type="entry name" value="Znf-RING_euk"/>
</dbReference>
<organism evidence="8">
    <name type="scientific">Caenorhabditis brenneri</name>
    <name type="common">Nematode worm</name>
    <dbReference type="NCBI Taxonomy" id="135651"/>
    <lineage>
        <taxon>Eukaryota</taxon>
        <taxon>Metazoa</taxon>
        <taxon>Ecdysozoa</taxon>
        <taxon>Nematoda</taxon>
        <taxon>Chromadorea</taxon>
        <taxon>Rhabditida</taxon>
        <taxon>Rhabditina</taxon>
        <taxon>Rhabditomorpha</taxon>
        <taxon>Rhabditoidea</taxon>
        <taxon>Rhabditidae</taxon>
        <taxon>Peloderinae</taxon>
        <taxon>Caenorhabditis</taxon>
    </lineage>
</organism>
<evidence type="ECO:0000256" key="4">
    <source>
        <dbReference type="PROSITE-ProRule" id="PRU00175"/>
    </source>
</evidence>
<dbReference type="Gene3D" id="3.30.40.10">
    <property type="entry name" value="Zinc/RING finger domain, C3HC4 (zinc finger)"/>
    <property type="match status" value="1"/>
</dbReference>
<dbReference type="PROSITE" id="PS00518">
    <property type="entry name" value="ZF_RING_1"/>
    <property type="match status" value="1"/>
</dbReference>
<keyword evidence="2 4" id="KW-0863">Zinc-finger</keyword>
<feature type="transmembrane region" description="Helical" evidence="5">
    <location>
        <begin position="337"/>
        <end position="358"/>
    </location>
</feature>
<keyword evidence="1" id="KW-0479">Metal-binding</keyword>
<dbReference type="OrthoDB" id="5808232at2759"/>
<evidence type="ECO:0000313" key="7">
    <source>
        <dbReference type="EMBL" id="EGT34127.1"/>
    </source>
</evidence>
<keyword evidence="5" id="KW-1133">Transmembrane helix</keyword>
<keyword evidence="3" id="KW-0862">Zinc</keyword>
<dbReference type="eggNOG" id="ENOG502TDFC">
    <property type="taxonomic scope" value="Eukaryota"/>
</dbReference>
<dbReference type="SMART" id="SM00184">
    <property type="entry name" value="RING"/>
    <property type="match status" value="1"/>
</dbReference>
<dbReference type="GO" id="GO:0061630">
    <property type="term" value="F:ubiquitin protein ligase activity"/>
    <property type="evidence" value="ECO:0007669"/>
    <property type="project" value="TreeGrafter"/>
</dbReference>
<evidence type="ECO:0000313" key="8">
    <source>
        <dbReference type="Proteomes" id="UP000008068"/>
    </source>
</evidence>
<protein>
    <recommendedName>
        <fullName evidence="6">RING-type domain-containing protein</fullName>
    </recommendedName>
</protein>
<evidence type="ECO:0000259" key="6">
    <source>
        <dbReference type="PROSITE" id="PS50089"/>
    </source>
</evidence>
<dbReference type="PANTHER" id="PTHR25462">
    <property type="entry name" value="BONUS, ISOFORM C-RELATED"/>
    <property type="match status" value="1"/>
</dbReference>
<keyword evidence="8" id="KW-1185">Reference proteome</keyword>
<evidence type="ECO:0000256" key="3">
    <source>
        <dbReference type="ARBA" id="ARBA00022833"/>
    </source>
</evidence>
<feature type="domain" description="RING-type" evidence="6">
    <location>
        <begin position="23"/>
        <end position="78"/>
    </location>
</feature>
<proteinExistence type="predicted"/>
<gene>
    <name evidence="7" type="ORF">CAEBREN_16683</name>
</gene>
<dbReference type="HOGENOM" id="CLU_064152_0_0_1"/>
<dbReference type="GO" id="GO:0008270">
    <property type="term" value="F:zinc ion binding"/>
    <property type="evidence" value="ECO:0007669"/>
    <property type="project" value="UniProtKB-KW"/>
</dbReference>
<name>G0NMI8_CAEBE</name>
<dbReference type="EMBL" id="GL379910">
    <property type="protein sequence ID" value="EGT34127.1"/>
    <property type="molecule type" value="Genomic_DNA"/>
</dbReference>
<dbReference type="InterPro" id="IPR013083">
    <property type="entry name" value="Znf_RING/FYVE/PHD"/>
</dbReference>
<evidence type="ECO:0000256" key="5">
    <source>
        <dbReference type="SAM" id="Phobius"/>
    </source>
</evidence>
<dbReference type="InParanoid" id="G0NMI8"/>
<dbReference type="PROSITE" id="PS50089">
    <property type="entry name" value="ZF_RING_2"/>
    <property type="match status" value="1"/>
</dbReference>
<dbReference type="Pfam" id="PF13445">
    <property type="entry name" value="zf-RING_UBOX"/>
    <property type="match status" value="1"/>
</dbReference>
<evidence type="ECO:0000256" key="1">
    <source>
        <dbReference type="ARBA" id="ARBA00022723"/>
    </source>
</evidence>
<sequence length="368" mass="42484">MEVVESKAVAGIRDVKLNMKSSCIICTEDFDSNAHVPKVLACGHSICFTCLDRMLNAIQVPYVGDGHCSTGFECPTCRLHMQIPDNKAKGFPNNYQLLESIAPQDARFMSCFACKMNGPESTFHICRECTIKEYNYDVHTIVDEEPPIHPDNYTCCSTCVLKNHNSPGHTVIDYVPIRLDYQCKKNKRSVDVLQTQLVEKFSNVRTILQTLPELVKRKEAEISKIVDCMERAKNRQMSDKIFEKYKMEMETVIKILEGLERDGGKMNKTAESKLKMLEKDTQAINDMFCFTEKVDLKEALKIPKEEKEESFHDIESEEIELPDTPVSIFETTKAFYFFYWEKFTLFIIWIFAVVMSFVSHEYKKISKK</sequence>
<dbReference type="InterPro" id="IPR017907">
    <property type="entry name" value="Znf_RING_CS"/>
</dbReference>
<accession>G0NMI8</accession>
<dbReference type="PANTHER" id="PTHR25462:SF305">
    <property type="entry name" value="RING-TYPE DOMAIN-CONTAINING PROTEIN"/>
    <property type="match status" value="1"/>
</dbReference>
<dbReference type="InterPro" id="IPR047153">
    <property type="entry name" value="TRIM45/56/19-like"/>
</dbReference>
<dbReference type="InterPro" id="IPR001841">
    <property type="entry name" value="Znf_RING"/>
</dbReference>
<reference evidence="8" key="1">
    <citation type="submission" date="2011-07" db="EMBL/GenBank/DDBJ databases">
        <authorList>
            <consortium name="Caenorhabditis brenneri Sequencing and Analysis Consortium"/>
            <person name="Wilson R.K."/>
        </authorList>
    </citation>
    <scope>NUCLEOTIDE SEQUENCE [LARGE SCALE GENOMIC DNA]</scope>
    <source>
        <strain evidence="8">PB2801</strain>
    </source>
</reference>
<dbReference type="AlphaFoldDB" id="G0NMI8"/>
<dbReference type="FunCoup" id="G0NMI8">
    <property type="interactions" value="1131"/>
</dbReference>